<keyword evidence="11" id="KW-0482">Metalloprotease</keyword>
<feature type="domain" description="Aminopeptidase N-like N-terminal" evidence="16">
    <location>
        <begin position="100"/>
        <end position="193"/>
    </location>
</feature>
<dbReference type="InterPro" id="IPR001930">
    <property type="entry name" value="Peptidase_M1"/>
</dbReference>
<dbReference type="GO" id="GO:0043171">
    <property type="term" value="P:peptide catabolic process"/>
    <property type="evidence" value="ECO:0007669"/>
    <property type="project" value="TreeGrafter"/>
</dbReference>
<evidence type="ECO:0000256" key="2">
    <source>
        <dbReference type="ARBA" id="ARBA00001947"/>
    </source>
</evidence>
<keyword evidence="18" id="KW-1185">Reference proteome</keyword>
<sequence length="871" mass="95693">MPGTNLTSTEARERAGLVTAHGYEVAIDLTTGPEVFRTQTTIRFDGTPGEAAFVDLIAREVLSVALNGLELDPAEVVADSRIALPELAAENVLTVVSDQEYTNTGEGLHRFVDPADGEVYLYSQFEVPDSRRVFAVFEQPDLKASFRFTVTAPARWQIISNQPTPEAEPAGERDGEAIAVWRFAPTPVISSYITALIAGPYRAVRSELTSSDGRTIPLGVFCRASLGEHLDADYIFEKTRQGFAFFEREFEVPYPFDKYDQVFAPEYNMGAMENAGAVTFTEAYVFRSQVTDAMRERRVITILHELAHMWFGNLVTMRWWNDLWLNESFAEYMSTLATAEATEWTDCWTTFVASEKSWAYRQDQLPSTHPIVAEIRDLEDVLVNFDGITYAKGASVLKQLVAWVGREPFMRGVHDYFVKHHHGNTELVDLLSELEARSGRDLADWSAKWLETAGVNTLRPVFELDADGRYAGFAIEQTAAGEHPTLRPHRIAVGLYAKDPGAGTDPDGAAILRRTHRIELDVDGSRTEVPELVGVAQPDLLLLNDDDLSYAKIRLDERSLATATDHLGGIEDPLARSLVWGTLWDQTRDGELPASRFVEVVLVHAAAETNSTTLRTLIGQLLLAASSYVAPERRAETIERVADALWKLAVDAEPGGDPQFQFVKAFAQLAATDDQLDTVLALLEERTPLDGLDIDTDLGWELLISLAAGGRATAEEIDAALADDRTATGQQSAAHARAALPTASDKAAAWASVFDRAGLPNAIVRSTGLGFLRAHDRTVLEPYVSRFFEAVRGIWDSRSHAIVEEIIDGFYPAPLASEPLRDATSTWLETNRDAPPALRRLIVEHLAGVERALAAQAADGGTPPGTAETAV</sequence>
<dbReference type="GO" id="GO:0006508">
    <property type="term" value="P:proteolysis"/>
    <property type="evidence" value="ECO:0007669"/>
    <property type="project" value="UniProtKB-KW"/>
</dbReference>
<dbReference type="NCBIfam" id="TIGR02412">
    <property type="entry name" value="pepN_strep_liv"/>
    <property type="match status" value="1"/>
</dbReference>
<dbReference type="SUPFAM" id="SSF63737">
    <property type="entry name" value="Leukotriene A4 hydrolase N-terminal domain"/>
    <property type="match status" value="1"/>
</dbReference>
<comment type="catalytic activity">
    <reaction evidence="1">
        <text>Release of an N-terminal amino acid, Xaa-|-Yaa- from a peptide, amide or arylamide. Xaa is preferably Ala, but may be most amino acids including Pro (slow action). When a terminal hydrophobic residue is followed by a prolyl residue, the two may be released as an intact Xaa-Pro dipeptide.</text>
        <dbReference type="EC" id="3.4.11.2"/>
    </reaction>
</comment>
<dbReference type="GO" id="GO:0005615">
    <property type="term" value="C:extracellular space"/>
    <property type="evidence" value="ECO:0007669"/>
    <property type="project" value="TreeGrafter"/>
</dbReference>
<evidence type="ECO:0000256" key="7">
    <source>
        <dbReference type="ARBA" id="ARBA00022670"/>
    </source>
</evidence>
<dbReference type="GO" id="GO:0005737">
    <property type="term" value="C:cytoplasm"/>
    <property type="evidence" value="ECO:0007669"/>
    <property type="project" value="TreeGrafter"/>
</dbReference>
<dbReference type="AlphaFoldDB" id="A0A939MN46"/>
<evidence type="ECO:0000256" key="6">
    <source>
        <dbReference type="ARBA" id="ARBA00022438"/>
    </source>
</evidence>
<comment type="cofactor">
    <cofactor evidence="2">
        <name>Zn(2+)</name>
        <dbReference type="ChEBI" id="CHEBI:29105"/>
    </cofactor>
</comment>
<evidence type="ECO:0000259" key="16">
    <source>
        <dbReference type="Pfam" id="PF17900"/>
    </source>
</evidence>
<name>A0A939MN46_9MICO</name>
<organism evidence="17 18">
    <name type="scientific">Leucobacter weissii</name>
    <dbReference type="NCBI Taxonomy" id="1983706"/>
    <lineage>
        <taxon>Bacteria</taxon>
        <taxon>Bacillati</taxon>
        <taxon>Actinomycetota</taxon>
        <taxon>Actinomycetes</taxon>
        <taxon>Micrococcales</taxon>
        <taxon>Microbacteriaceae</taxon>
        <taxon>Leucobacter</taxon>
    </lineage>
</organism>
<evidence type="ECO:0000259" key="14">
    <source>
        <dbReference type="Pfam" id="PF01433"/>
    </source>
</evidence>
<feature type="domain" description="Peptidase M1 membrane alanine aminopeptidase" evidence="14">
    <location>
        <begin position="234"/>
        <end position="449"/>
    </location>
</feature>
<dbReference type="GO" id="GO:0016020">
    <property type="term" value="C:membrane"/>
    <property type="evidence" value="ECO:0007669"/>
    <property type="project" value="TreeGrafter"/>
</dbReference>
<dbReference type="GO" id="GO:0042277">
    <property type="term" value="F:peptide binding"/>
    <property type="evidence" value="ECO:0007669"/>
    <property type="project" value="TreeGrafter"/>
</dbReference>
<dbReference type="Gene3D" id="2.60.40.1730">
    <property type="entry name" value="tricorn interacting facor f3 domain"/>
    <property type="match status" value="1"/>
</dbReference>
<evidence type="ECO:0000256" key="1">
    <source>
        <dbReference type="ARBA" id="ARBA00000098"/>
    </source>
</evidence>
<keyword evidence="10" id="KW-0862">Zinc</keyword>
<comment type="caution">
    <text evidence="17">The sequence shown here is derived from an EMBL/GenBank/DDBJ whole genome shotgun (WGS) entry which is preliminary data.</text>
</comment>
<dbReference type="InterPro" id="IPR024571">
    <property type="entry name" value="ERAP1-like_C_dom"/>
</dbReference>
<dbReference type="GO" id="GO:0070006">
    <property type="term" value="F:metalloaminopeptidase activity"/>
    <property type="evidence" value="ECO:0007669"/>
    <property type="project" value="TreeGrafter"/>
</dbReference>
<dbReference type="EMBL" id="JAGDYM010000015">
    <property type="protein sequence ID" value="MBO1902910.1"/>
    <property type="molecule type" value="Genomic_DNA"/>
</dbReference>
<evidence type="ECO:0000256" key="4">
    <source>
        <dbReference type="ARBA" id="ARBA00012564"/>
    </source>
</evidence>
<dbReference type="InterPro" id="IPR027268">
    <property type="entry name" value="Peptidase_M4/M1_CTD_sf"/>
</dbReference>
<dbReference type="EC" id="3.4.11.2" evidence="4"/>
<evidence type="ECO:0000256" key="10">
    <source>
        <dbReference type="ARBA" id="ARBA00022833"/>
    </source>
</evidence>
<evidence type="ECO:0000256" key="9">
    <source>
        <dbReference type="ARBA" id="ARBA00022801"/>
    </source>
</evidence>
<evidence type="ECO:0000256" key="5">
    <source>
        <dbReference type="ARBA" id="ARBA00015611"/>
    </source>
</evidence>
<dbReference type="Gene3D" id="1.10.390.10">
    <property type="entry name" value="Neutral Protease Domain 2"/>
    <property type="match status" value="1"/>
</dbReference>
<protein>
    <recommendedName>
        <fullName evidence="5">Aminopeptidase N</fullName>
        <ecNumber evidence="4">3.4.11.2</ecNumber>
    </recommendedName>
    <alternativeName>
        <fullName evidence="12">Alanine aminopeptidase</fullName>
    </alternativeName>
    <alternativeName>
        <fullName evidence="13">Lysyl aminopeptidase</fullName>
    </alternativeName>
</protein>
<dbReference type="GO" id="GO:0008270">
    <property type="term" value="F:zinc ion binding"/>
    <property type="evidence" value="ECO:0007669"/>
    <property type="project" value="InterPro"/>
</dbReference>
<dbReference type="GO" id="GO:0016285">
    <property type="term" value="F:alanyl aminopeptidase activity"/>
    <property type="evidence" value="ECO:0007669"/>
    <property type="project" value="UniProtKB-EC"/>
</dbReference>
<dbReference type="InterPro" id="IPR050344">
    <property type="entry name" value="Peptidase_M1_aminopeptidases"/>
</dbReference>
<evidence type="ECO:0000256" key="3">
    <source>
        <dbReference type="ARBA" id="ARBA00010136"/>
    </source>
</evidence>
<evidence type="ECO:0000313" key="18">
    <source>
        <dbReference type="Proteomes" id="UP000664382"/>
    </source>
</evidence>
<evidence type="ECO:0000256" key="8">
    <source>
        <dbReference type="ARBA" id="ARBA00022723"/>
    </source>
</evidence>
<dbReference type="Pfam" id="PF11838">
    <property type="entry name" value="ERAP1_C"/>
    <property type="match status" value="1"/>
</dbReference>
<proteinExistence type="inferred from homology"/>
<dbReference type="Pfam" id="PF17900">
    <property type="entry name" value="Peptidase_M1_N"/>
    <property type="match status" value="1"/>
</dbReference>
<reference evidence="17" key="1">
    <citation type="submission" date="2021-03" db="EMBL/GenBank/DDBJ databases">
        <title>Leucobacter chromiisoli sp. nov., isolated from chromium-containing soil of chemical plant.</title>
        <authorList>
            <person name="Xu Z."/>
        </authorList>
    </citation>
    <scope>NUCLEOTIDE SEQUENCE</scope>
    <source>
        <strain evidence="17">S27</strain>
    </source>
</reference>
<keyword evidence="8" id="KW-0479">Metal-binding</keyword>
<evidence type="ECO:0000256" key="11">
    <source>
        <dbReference type="ARBA" id="ARBA00023049"/>
    </source>
</evidence>
<dbReference type="InterPro" id="IPR042097">
    <property type="entry name" value="Aminopeptidase_N-like_N_sf"/>
</dbReference>
<dbReference type="PANTHER" id="PTHR11533:SF174">
    <property type="entry name" value="PUROMYCIN-SENSITIVE AMINOPEPTIDASE-RELATED"/>
    <property type="match status" value="1"/>
</dbReference>
<feature type="domain" description="ERAP1-like C-terminal" evidence="15">
    <location>
        <begin position="541"/>
        <end position="851"/>
    </location>
</feature>
<dbReference type="InterPro" id="IPR012778">
    <property type="entry name" value="Pept_M1_aminopeptidase"/>
</dbReference>
<evidence type="ECO:0000313" key="17">
    <source>
        <dbReference type="EMBL" id="MBO1902910.1"/>
    </source>
</evidence>
<dbReference type="PRINTS" id="PR00756">
    <property type="entry name" value="ALADIPTASE"/>
</dbReference>
<gene>
    <name evidence="17" type="primary">pepN</name>
    <name evidence="17" type="ORF">J4H92_13240</name>
</gene>
<keyword evidence="7" id="KW-0645">Protease</keyword>
<keyword evidence="9 17" id="KW-0378">Hydrolase</keyword>
<dbReference type="FunFam" id="2.60.40.1730:FF:000010">
    <property type="entry name" value="Putative aminopeptidase N"/>
    <property type="match status" value="1"/>
</dbReference>
<dbReference type="Proteomes" id="UP000664382">
    <property type="component" value="Unassembled WGS sequence"/>
</dbReference>
<dbReference type="FunFam" id="1.10.390.10:FF:000004">
    <property type="entry name" value="Aminopeptidase N"/>
    <property type="match status" value="1"/>
</dbReference>
<dbReference type="CDD" id="cd09602">
    <property type="entry name" value="M1_APN"/>
    <property type="match status" value="1"/>
</dbReference>
<accession>A0A939MN46</accession>
<dbReference type="SUPFAM" id="SSF55486">
    <property type="entry name" value="Metalloproteases ('zincins'), catalytic domain"/>
    <property type="match status" value="1"/>
</dbReference>
<comment type="similarity">
    <text evidence="3">Belongs to the peptidase M1 family.</text>
</comment>
<dbReference type="RefSeq" id="WP_208098663.1">
    <property type="nucleotide sequence ID" value="NZ_JAGDYM010000015.1"/>
</dbReference>
<keyword evidence="6 17" id="KW-0031">Aminopeptidase</keyword>
<evidence type="ECO:0000259" key="15">
    <source>
        <dbReference type="Pfam" id="PF11838"/>
    </source>
</evidence>
<dbReference type="PANTHER" id="PTHR11533">
    <property type="entry name" value="PROTEASE M1 ZINC METALLOPROTEASE"/>
    <property type="match status" value="1"/>
</dbReference>
<evidence type="ECO:0000256" key="13">
    <source>
        <dbReference type="ARBA" id="ARBA00031533"/>
    </source>
</evidence>
<evidence type="ECO:0000256" key="12">
    <source>
        <dbReference type="ARBA" id="ARBA00029811"/>
    </source>
</evidence>
<dbReference type="InterPro" id="IPR045357">
    <property type="entry name" value="Aminopeptidase_N-like_N"/>
</dbReference>
<dbReference type="Pfam" id="PF01433">
    <property type="entry name" value="Peptidase_M1"/>
    <property type="match status" value="1"/>
</dbReference>
<dbReference type="InterPro" id="IPR014782">
    <property type="entry name" value="Peptidase_M1_dom"/>
</dbReference>